<evidence type="ECO:0008006" key="3">
    <source>
        <dbReference type="Google" id="ProtNLM"/>
    </source>
</evidence>
<dbReference type="Gene3D" id="2.180.10.10">
    <property type="entry name" value="RHS repeat-associated core"/>
    <property type="match status" value="1"/>
</dbReference>
<dbReference type="EMBL" id="AJJH01000176">
    <property type="protein sequence ID" value="EID72481.1"/>
    <property type="molecule type" value="Genomic_DNA"/>
</dbReference>
<evidence type="ECO:0000313" key="1">
    <source>
        <dbReference type="EMBL" id="EID72481.1"/>
    </source>
</evidence>
<dbReference type="NCBIfam" id="TIGR03696">
    <property type="entry name" value="Rhs_assc_core"/>
    <property type="match status" value="1"/>
</dbReference>
<accession>I0W7W5</accession>
<comment type="caution">
    <text evidence="1">The sequence shown here is derived from an EMBL/GenBank/DDBJ whole genome shotgun (WGS) entry which is preliminary data.</text>
</comment>
<dbReference type="Proteomes" id="UP000006447">
    <property type="component" value="Unassembled WGS sequence"/>
</dbReference>
<dbReference type="PANTHER" id="PTHR32305:SF15">
    <property type="entry name" value="PROTEIN RHSA-RELATED"/>
    <property type="match status" value="1"/>
</dbReference>
<sequence length="270" mass="30038">MISETVDDNPALRFEYDAVGRHTTRHSPTGSDTSWQWDPTGHLLGLTTDRHHLAFGHDSAGRLTDWRVGELAVRRNHTPRGQLANQDVVAHPASTLNLGLEPSVQPRALRQDSYAYRPDGYQRAVDTEFYAIVTDLVGTPVELVDPRTADRVADATTDLWGNTTWHGATDTPLRFPGQYHDPETGLHYNPDTARYLTQDPLGLAPSPNPNTYPHNPTGWTDPLGLVPAACDETARSVTIDDGKYDYLFGHVIQTRTTPTGQLRTSHNWQE</sequence>
<dbReference type="NCBIfam" id="TIGR01643">
    <property type="entry name" value="YD_repeat_2x"/>
    <property type="match status" value="1"/>
</dbReference>
<organism evidence="1 2">
    <name type="scientific">Rhodococcus opacus RKJ300 = JCM 13270</name>
    <dbReference type="NCBI Taxonomy" id="1165867"/>
    <lineage>
        <taxon>Bacteria</taxon>
        <taxon>Bacillati</taxon>
        <taxon>Actinomycetota</taxon>
        <taxon>Actinomycetes</taxon>
        <taxon>Mycobacteriales</taxon>
        <taxon>Nocardiaceae</taxon>
        <taxon>Rhodococcus</taxon>
    </lineage>
</organism>
<dbReference type="InterPro" id="IPR050708">
    <property type="entry name" value="T6SS_VgrG/RHS"/>
</dbReference>
<dbReference type="AlphaFoldDB" id="I0W7W5"/>
<dbReference type="InterPro" id="IPR006530">
    <property type="entry name" value="YD"/>
</dbReference>
<evidence type="ECO:0000313" key="2">
    <source>
        <dbReference type="Proteomes" id="UP000006447"/>
    </source>
</evidence>
<dbReference type="InterPro" id="IPR022385">
    <property type="entry name" value="Rhs_assc_core"/>
</dbReference>
<name>I0W7W5_RHOOP</name>
<dbReference type="RefSeq" id="WP_007301402.1">
    <property type="nucleotide sequence ID" value="NZ_AJJH01000176.1"/>
</dbReference>
<dbReference type="PANTHER" id="PTHR32305">
    <property type="match status" value="1"/>
</dbReference>
<reference evidence="1 2" key="1">
    <citation type="journal article" date="2012" name="J. Bacteriol.">
        <title>Draft genome sequence of the nitrophenol-degrading actinomycete Rhodococcus imtechensis RKJ300.</title>
        <authorList>
            <person name="Vikram S."/>
            <person name="Kumar S."/>
            <person name="Subramanian S."/>
            <person name="Raghava G.P."/>
        </authorList>
    </citation>
    <scope>NUCLEOTIDE SEQUENCE [LARGE SCALE GENOMIC DNA]</scope>
    <source>
        <strain evidence="1 2">RKJ300</strain>
    </source>
</reference>
<proteinExistence type="predicted"/>
<gene>
    <name evidence="1" type="ORF">W59_37313</name>
</gene>
<dbReference type="PATRIC" id="fig|1165867.3.peg.7648"/>
<protein>
    <recommendedName>
        <fullName evidence="3">RHS repeat-associated core domain-containing protein</fullName>
    </recommendedName>
</protein>